<keyword evidence="2" id="KW-0805">Transcription regulation</keyword>
<dbReference type="EMBL" id="GISG01201414">
    <property type="protein sequence ID" value="MBA4658680.1"/>
    <property type="molecule type" value="Transcribed_RNA"/>
</dbReference>
<evidence type="ECO:0000256" key="4">
    <source>
        <dbReference type="ARBA" id="ARBA00023242"/>
    </source>
</evidence>
<evidence type="ECO:0000313" key="7">
    <source>
        <dbReference type="EMBL" id="MBA4658680.1"/>
    </source>
</evidence>
<dbReference type="GO" id="GO:0005634">
    <property type="term" value="C:nucleus"/>
    <property type="evidence" value="ECO:0007669"/>
    <property type="project" value="UniProtKB-SubCell"/>
</dbReference>
<dbReference type="PANTHER" id="PTHR45959:SF2">
    <property type="entry name" value="BHLH TRANSCRIPTION FACTOR"/>
    <property type="match status" value="1"/>
</dbReference>
<protein>
    <recommendedName>
        <fullName evidence="6">BHLH domain-containing protein</fullName>
    </recommendedName>
</protein>
<dbReference type="GO" id="GO:0046983">
    <property type="term" value="F:protein dimerization activity"/>
    <property type="evidence" value="ECO:0007669"/>
    <property type="project" value="InterPro"/>
</dbReference>
<dbReference type="Gene3D" id="4.10.280.10">
    <property type="entry name" value="Helix-loop-helix DNA-binding domain"/>
    <property type="match status" value="1"/>
</dbReference>
<evidence type="ECO:0000256" key="3">
    <source>
        <dbReference type="ARBA" id="ARBA00023163"/>
    </source>
</evidence>
<dbReference type="PANTHER" id="PTHR45959">
    <property type="entry name" value="BHLH TRANSCRIPTION FACTOR"/>
    <property type="match status" value="1"/>
</dbReference>
<comment type="subcellular location">
    <subcellularLocation>
        <location evidence="1">Nucleus</location>
    </subcellularLocation>
</comment>
<keyword evidence="4" id="KW-0539">Nucleus</keyword>
<dbReference type="SMART" id="SM00353">
    <property type="entry name" value="HLH"/>
    <property type="match status" value="1"/>
</dbReference>
<dbReference type="Pfam" id="PF00010">
    <property type="entry name" value="HLH"/>
    <property type="match status" value="1"/>
</dbReference>
<dbReference type="InterPro" id="IPR036638">
    <property type="entry name" value="HLH_DNA-bd_sf"/>
</dbReference>
<dbReference type="InterPro" id="IPR052610">
    <property type="entry name" value="bHLH_transcription_regulator"/>
</dbReference>
<accession>A0A7C9E3C5</accession>
<dbReference type="SUPFAM" id="SSF47459">
    <property type="entry name" value="HLH, helix-loop-helix DNA-binding domain"/>
    <property type="match status" value="1"/>
</dbReference>
<organism evidence="7">
    <name type="scientific">Opuntia streptacantha</name>
    <name type="common">Prickly pear cactus</name>
    <name type="synonym">Opuntia cardona</name>
    <dbReference type="NCBI Taxonomy" id="393608"/>
    <lineage>
        <taxon>Eukaryota</taxon>
        <taxon>Viridiplantae</taxon>
        <taxon>Streptophyta</taxon>
        <taxon>Embryophyta</taxon>
        <taxon>Tracheophyta</taxon>
        <taxon>Spermatophyta</taxon>
        <taxon>Magnoliopsida</taxon>
        <taxon>eudicotyledons</taxon>
        <taxon>Gunneridae</taxon>
        <taxon>Pentapetalae</taxon>
        <taxon>Caryophyllales</taxon>
        <taxon>Cactineae</taxon>
        <taxon>Cactaceae</taxon>
        <taxon>Opuntioideae</taxon>
        <taxon>Opuntia</taxon>
    </lineage>
</organism>
<dbReference type="InterPro" id="IPR054502">
    <property type="entry name" value="bHLH-TF_ACT-like_plant"/>
</dbReference>
<dbReference type="GO" id="GO:0080090">
    <property type="term" value="P:regulation of primary metabolic process"/>
    <property type="evidence" value="ECO:0007669"/>
    <property type="project" value="UniProtKB-ARBA"/>
</dbReference>
<keyword evidence="5" id="KW-0175">Coiled coil</keyword>
<evidence type="ECO:0000259" key="6">
    <source>
        <dbReference type="PROSITE" id="PS50888"/>
    </source>
</evidence>
<dbReference type="PROSITE" id="PS50888">
    <property type="entry name" value="BHLH"/>
    <property type="match status" value="1"/>
</dbReference>
<reference evidence="7" key="2">
    <citation type="submission" date="2020-07" db="EMBL/GenBank/DDBJ databases">
        <authorList>
            <person name="Vera ALvarez R."/>
            <person name="Arias-Moreno D.M."/>
            <person name="Jimenez-Jacinto V."/>
            <person name="Jimenez-Bremont J.F."/>
            <person name="Swaminathan K."/>
            <person name="Moose S.P."/>
            <person name="Guerrero-Gonzalez M.L."/>
            <person name="Marino-Ramirez L."/>
            <person name="Landsman D."/>
            <person name="Rodriguez-Kessler M."/>
            <person name="Delgado-Sanchez P."/>
        </authorList>
    </citation>
    <scope>NUCLEOTIDE SEQUENCE</scope>
    <source>
        <tissue evidence="7">Cladode</tissue>
    </source>
</reference>
<evidence type="ECO:0000256" key="2">
    <source>
        <dbReference type="ARBA" id="ARBA00023015"/>
    </source>
</evidence>
<dbReference type="InterPro" id="IPR011598">
    <property type="entry name" value="bHLH_dom"/>
</dbReference>
<keyword evidence="3" id="KW-0804">Transcription</keyword>
<name>A0A7C9E3C5_OPUST</name>
<proteinExistence type="predicted"/>
<reference evidence="7" key="1">
    <citation type="journal article" date="2013" name="J. Plant Res.">
        <title>Effect of fungi and light on seed germination of three Opuntia species from semiarid lands of central Mexico.</title>
        <authorList>
            <person name="Delgado-Sanchez P."/>
            <person name="Jimenez-Bremont J.F."/>
            <person name="Guerrero-Gonzalez Mde L."/>
            <person name="Flores J."/>
        </authorList>
    </citation>
    <scope>NUCLEOTIDE SEQUENCE</scope>
    <source>
        <tissue evidence="7">Cladode</tissue>
    </source>
</reference>
<dbReference type="AlphaFoldDB" id="A0A7C9E3C5"/>
<feature type="coiled-coil region" evidence="5">
    <location>
        <begin position="156"/>
        <end position="183"/>
    </location>
</feature>
<feature type="domain" description="BHLH" evidence="6">
    <location>
        <begin position="117"/>
        <end position="166"/>
    </location>
</feature>
<evidence type="ECO:0000256" key="5">
    <source>
        <dbReference type="SAM" id="Coils"/>
    </source>
</evidence>
<evidence type="ECO:0000256" key="1">
    <source>
        <dbReference type="ARBA" id="ARBA00004123"/>
    </source>
</evidence>
<sequence length="294" mass="33477">MAWNIFQCHPEVADMDCLDEVIPTVQGINPAMNMSLRSAKKSTRRLENSAKNTCLLPVVLNFGSASFMSNGRDQEYVQEEEEEKEMQEFFINTNNNNNKTRKADQNLTPAKRKFTVRHSRDHLVAERRRRQKMTQHLISLAALLPHLKRMDKSSILGEAVEYVKQLQERVEVLEADNARNVEESSLVEFEEDNISCCGDNNEEIHRSKQGQLPEIEARLCNENVVVRIQCERQAAILVKILSALEKLRLSIITVHAFPFGEKNSGITIITQKEKEVAIGPQKIVGYLSSILKSC</sequence>
<dbReference type="Pfam" id="PF22754">
    <property type="entry name" value="bHLH-TF_ACT-like_plant"/>
    <property type="match status" value="1"/>
</dbReference>